<evidence type="ECO:0000256" key="1">
    <source>
        <dbReference type="ARBA" id="ARBA00001917"/>
    </source>
</evidence>
<dbReference type="Proteomes" id="UP000250266">
    <property type="component" value="Unassembled WGS sequence"/>
</dbReference>
<comment type="pathway">
    <text evidence="3">Cofactor metabolism; pyridoxal 5'-phosphate salvage; pyridoxal 5'-phosphate from pyridoxine 5'-phosphate: step 1/1.</text>
</comment>
<feature type="compositionally biased region" description="Low complexity" evidence="9">
    <location>
        <begin position="75"/>
        <end position="102"/>
    </location>
</feature>
<evidence type="ECO:0000313" key="13">
    <source>
        <dbReference type="Proteomes" id="UP000250266"/>
    </source>
</evidence>
<evidence type="ECO:0000256" key="7">
    <source>
        <dbReference type="ARBA" id="ARBA00023002"/>
    </source>
</evidence>
<dbReference type="InterPro" id="IPR000659">
    <property type="entry name" value="Pyridox_Oxase"/>
</dbReference>
<dbReference type="PANTHER" id="PTHR10851">
    <property type="entry name" value="PYRIDOXINE-5-PHOSPHATE OXIDASE"/>
    <property type="match status" value="1"/>
</dbReference>
<gene>
    <name evidence="12" type="ORF">K432DRAFT_383480</name>
</gene>
<keyword evidence="6" id="KW-0288">FMN</keyword>
<sequence>MPVSVPYYFIPSTASTASPLIRIAHRPVSQSIRPRLSPRYITAVRSSSLRNPHYQRQRRLYSMLYAAKSHPASKSSTSASSGITTTTTTSCGTTTTTTASSSQPSEKLIFAPTSNSPDPSGGAIQYTQSTLSLSDLSPSPLTQFHTWYASALSSSVYQPETVTLSTASLLSGRVSARIVFLKELDTRGFVIYSNWATSKKAEDVSTNPHAALTFWWREVERQVRVEGRVERLSESESQVYFDTRIRGSRVGAWASEQSKVLEGREELEERVKKMERRFEGVESIPVPPFWGGLRIVPDVIEFWQGRESRLHDRFRYTRQEGEGEEWKIERLSP</sequence>
<feature type="coiled-coil region" evidence="8">
    <location>
        <begin position="257"/>
        <end position="284"/>
    </location>
</feature>
<reference evidence="12 13" key="1">
    <citation type="journal article" date="2016" name="Nat. Commun.">
        <title>Ectomycorrhizal ecology is imprinted in the genome of the dominant symbiotic fungus Cenococcum geophilum.</title>
        <authorList>
            <consortium name="DOE Joint Genome Institute"/>
            <person name="Peter M."/>
            <person name="Kohler A."/>
            <person name="Ohm R.A."/>
            <person name="Kuo A."/>
            <person name="Krutzmann J."/>
            <person name="Morin E."/>
            <person name="Arend M."/>
            <person name="Barry K.W."/>
            <person name="Binder M."/>
            <person name="Choi C."/>
            <person name="Clum A."/>
            <person name="Copeland A."/>
            <person name="Grisel N."/>
            <person name="Haridas S."/>
            <person name="Kipfer T."/>
            <person name="LaButti K."/>
            <person name="Lindquist E."/>
            <person name="Lipzen A."/>
            <person name="Maire R."/>
            <person name="Meier B."/>
            <person name="Mihaltcheva S."/>
            <person name="Molinier V."/>
            <person name="Murat C."/>
            <person name="Poggeler S."/>
            <person name="Quandt C.A."/>
            <person name="Sperisen C."/>
            <person name="Tritt A."/>
            <person name="Tisserant E."/>
            <person name="Crous P.W."/>
            <person name="Henrissat B."/>
            <person name="Nehls U."/>
            <person name="Egli S."/>
            <person name="Spatafora J.W."/>
            <person name="Grigoriev I.V."/>
            <person name="Martin F.M."/>
        </authorList>
    </citation>
    <scope>NUCLEOTIDE SEQUENCE [LARGE SCALE GENOMIC DNA]</scope>
    <source>
        <strain evidence="12 13">CBS 459.81</strain>
    </source>
</reference>
<accession>A0A8E2E7S2</accession>
<evidence type="ECO:0000256" key="9">
    <source>
        <dbReference type="SAM" id="MobiDB-lite"/>
    </source>
</evidence>
<comment type="pathway">
    <text evidence="2">Cofactor metabolism; pyridoxal 5'-phosphate salvage; pyridoxal 5'-phosphate from pyridoxamine 5'-phosphate: step 1/1.</text>
</comment>
<proteinExistence type="inferred from homology"/>
<dbReference type="AlphaFoldDB" id="A0A8E2E7S2"/>
<dbReference type="GO" id="GO:0010181">
    <property type="term" value="F:FMN binding"/>
    <property type="evidence" value="ECO:0007669"/>
    <property type="project" value="InterPro"/>
</dbReference>
<evidence type="ECO:0000313" key="12">
    <source>
        <dbReference type="EMBL" id="OCK78940.1"/>
    </source>
</evidence>
<dbReference type="NCBIfam" id="TIGR00558">
    <property type="entry name" value="pdxH"/>
    <property type="match status" value="1"/>
</dbReference>
<dbReference type="OrthoDB" id="303614at2759"/>
<evidence type="ECO:0000256" key="5">
    <source>
        <dbReference type="ARBA" id="ARBA00022630"/>
    </source>
</evidence>
<evidence type="ECO:0000256" key="6">
    <source>
        <dbReference type="ARBA" id="ARBA00022643"/>
    </source>
</evidence>
<keyword evidence="7" id="KW-0560">Oxidoreductase</keyword>
<keyword evidence="8" id="KW-0175">Coiled coil</keyword>
<dbReference type="GO" id="GO:0008615">
    <property type="term" value="P:pyridoxine biosynthetic process"/>
    <property type="evidence" value="ECO:0007669"/>
    <property type="project" value="InterPro"/>
</dbReference>
<keyword evidence="5" id="KW-0285">Flavoprotein</keyword>
<dbReference type="UniPathway" id="UPA01068">
    <property type="reaction ID" value="UER00304"/>
</dbReference>
<dbReference type="PROSITE" id="PS01064">
    <property type="entry name" value="PYRIDOX_OXIDASE"/>
    <property type="match status" value="1"/>
</dbReference>
<evidence type="ECO:0000256" key="3">
    <source>
        <dbReference type="ARBA" id="ARBA00005037"/>
    </source>
</evidence>
<dbReference type="InterPro" id="IPR019576">
    <property type="entry name" value="Pyridoxamine_oxidase_dimer_C"/>
</dbReference>
<evidence type="ECO:0000259" key="11">
    <source>
        <dbReference type="Pfam" id="PF10590"/>
    </source>
</evidence>
<evidence type="ECO:0000259" key="10">
    <source>
        <dbReference type="Pfam" id="PF01243"/>
    </source>
</evidence>
<dbReference type="HAMAP" id="MF_01629">
    <property type="entry name" value="PdxH"/>
    <property type="match status" value="1"/>
</dbReference>
<dbReference type="GO" id="GO:0004733">
    <property type="term" value="F:pyridoxamine phosphate oxidase activity"/>
    <property type="evidence" value="ECO:0007669"/>
    <property type="project" value="UniProtKB-EC"/>
</dbReference>
<feature type="domain" description="Pyridoxamine 5'-phosphate oxidase N-terminal" evidence="10">
    <location>
        <begin position="158"/>
        <end position="274"/>
    </location>
</feature>
<dbReference type="PANTHER" id="PTHR10851:SF0">
    <property type="entry name" value="PYRIDOXINE-5'-PHOSPHATE OXIDASE"/>
    <property type="match status" value="1"/>
</dbReference>
<evidence type="ECO:0000256" key="2">
    <source>
        <dbReference type="ARBA" id="ARBA00004738"/>
    </source>
</evidence>
<organism evidence="12 13">
    <name type="scientific">Lepidopterella palustris CBS 459.81</name>
    <dbReference type="NCBI Taxonomy" id="1314670"/>
    <lineage>
        <taxon>Eukaryota</taxon>
        <taxon>Fungi</taxon>
        <taxon>Dikarya</taxon>
        <taxon>Ascomycota</taxon>
        <taxon>Pezizomycotina</taxon>
        <taxon>Dothideomycetes</taxon>
        <taxon>Pleosporomycetidae</taxon>
        <taxon>Mytilinidiales</taxon>
        <taxon>Argynnaceae</taxon>
        <taxon>Lepidopterella</taxon>
    </lineage>
</organism>
<evidence type="ECO:0000256" key="8">
    <source>
        <dbReference type="SAM" id="Coils"/>
    </source>
</evidence>
<keyword evidence="13" id="KW-1185">Reference proteome</keyword>
<dbReference type="Pfam" id="PF01243">
    <property type="entry name" value="PNPOx_N"/>
    <property type="match status" value="1"/>
</dbReference>
<evidence type="ECO:0000256" key="4">
    <source>
        <dbReference type="ARBA" id="ARBA00012801"/>
    </source>
</evidence>
<dbReference type="Gene3D" id="2.30.110.10">
    <property type="entry name" value="Electron Transport, Fmn-binding Protein, Chain A"/>
    <property type="match status" value="1"/>
</dbReference>
<feature type="region of interest" description="Disordered" evidence="9">
    <location>
        <begin position="72"/>
        <end position="106"/>
    </location>
</feature>
<dbReference type="NCBIfam" id="NF004231">
    <property type="entry name" value="PRK05679.1"/>
    <property type="match status" value="1"/>
</dbReference>
<dbReference type="InterPro" id="IPR011576">
    <property type="entry name" value="Pyridox_Oxase_N"/>
</dbReference>
<dbReference type="EMBL" id="KV745031">
    <property type="protein sequence ID" value="OCK78940.1"/>
    <property type="molecule type" value="Genomic_DNA"/>
</dbReference>
<dbReference type="InterPro" id="IPR019740">
    <property type="entry name" value="Pyridox_Oxase_CS"/>
</dbReference>
<comment type="cofactor">
    <cofactor evidence="1">
        <name>FMN</name>
        <dbReference type="ChEBI" id="CHEBI:58210"/>
    </cofactor>
</comment>
<dbReference type="Pfam" id="PF10590">
    <property type="entry name" value="PNP_phzG_C"/>
    <property type="match status" value="1"/>
</dbReference>
<name>A0A8E2E7S2_9PEZI</name>
<dbReference type="EC" id="1.4.3.5" evidence="4"/>
<dbReference type="SUPFAM" id="SSF50475">
    <property type="entry name" value="FMN-binding split barrel"/>
    <property type="match status" value="1"/>
</dbReference>
<protein>
    <recommendedName>
        <fullName evidence="4">pyridoxal 5'-phosphate synthase</fullName>
        <ecNumber evidence="4">1.4.3.5</ecNumber>
    </recommendedName>
</protein>
<feature type="domain" description="Pyridoxine 5'-phosphate oxidase dimerisation C-terminal" evidence="11">
    <location>
        <begin position="290"/>
        <end position="333"/>
    </location>
</feature>
<dbReference type="InterPro" id="IPR012349">
    <property type="entry name" value="Split_barrel_FMN-bd"/>
</dbReference>